<sequence length="465" mass="53475" precursor="true">MRQDFIFTCFRTAITCLVSCLLMCLSGCADPPEEPQQVQKPKSGVLEFHQTVRQGTLDDLRQSLKRGVDINAPGRGGETALMVALETKDLEKTKLLLEQGADPELADDLNFTALRHAVLGNFVEGVRLLLDRGVDRGYHPKYPLKVIRYTQEPIDFSKLEMPKELEGQMTREEWQQSLKETLGPEAEESSEQEIEPYLYPVIEDVYNLEILNLFLEAGDNLSQTSSEMKRHLLKLDSPAEFRATPADYQQWKSPRFGTTNPQRMNNPFWDDMIRSGKNAYLAREHFNDNSAFEKPGVVWSFDRFGSSLTRLPDGRYVQVGGEHEDYYDPDFYIYNDVVIHDGQGNFEIYGYPKAVLPPTDFHSENLVKDEIYLIGGLGYPHQRVENETPVYRLKTGTWKIEKVPTTGTKPGWISRHRSYYDPKRNVIRIEGGQHEIRSRNRESKLADNTDSYELNLATLHWQKLD</sequence>
<dbReference type="GO" id="GO:0085020">
    <property type="term" value="P:protein K6-linked ubiquitination"/>
    <property type="evidence" value="ECO:0007669"/>
    <property type="project" value="TreeGrafter"/>
</dbReference>
<dbReference type="PANTHER" id="PTHR24171">
    <property type="entry name" value="ANKYRIN REPEAT DOMAIN-CONTAINING PROTEIN 39-RELATED"/>
    <property type="match status" value="1"/>
</dbReference>
<dbReference type="Gene3D" id="2.120.10.80">
    <property type="entry name" value="Kelch-type beta propeller"/>
    <property type="match status" value="1"/>
</dbReference>
<feature type="signal peptide" evidence="4">
    <location>
        <begin position="1"/>
        <end position="29"/>
    </location>
</feature>
<dbReference type="Gene3D" id="1.25.40.20">
    <property type="entry name" value="Ankyrin repeat-containing domain"/>
    <property type="match status" value="1"/>
</dbReference>
<feature type="repeat" description="ANK" evidence="3">
    <location>
        <begin position="76"/>
        <end position="108"/>
    </location>
</feature>
<feature type="chain" id="PRO_5022207576" evidence="4">
    <location>
        <begin position="30"/>
        <end position="465"/>
    </location>
</feature>
<dbReference type="AlphaFoldDB" id="A0A518FJL0"/>
<dbReference type="SUPFAM" id="SSF117281">
    <property type="entry name" value="Kelch motif"/>
    <property type="match status" value="1"/>
</dbReference>
<keyword evidence="4" id="KW-0732">Signal</keyword>
<protein>
    <submittedName>
        <fullName evidence="5">Ankyrin repeats (3 copies)</fullName>
    </submittedName>
</protein>
<dbReference type="SUPFAM" id="SSF48403">
    <property type="entry name" value="Ankyrin repeat"/>
    <property type="match status" value="1"/>
</dbReference>
<evidence type="ECO:0000313" key="6">
    <source>
        <dbReference type="Proteomes" id="UP000320839"/>
    </source>
</evidence>
<dbReference type="Pfam" id="PF12796">
    <property type="entry name" value="Ank_2"/>
    <property type="match status" value="1"/>
</dbReference>
<reference evidence="5 6" key="1">
    <citation type="submission" date="2019-02" db="EMBL/GenBank/DDBJ databases">
        <title>Deep-cultivation of Planctomycetes and their phenomic and genomic characterization uncovers novel biology.</title>
        <authorList>
            <person name="Wiegand S."/>
            <person name="Jogler M."/>
            <person name="Boedeker C."/>
            <person name="Pinto D."/>
            <person name="Vollmers J."/>
            <person name="Rivas-Marin E."/>
            <person name="Kohn T."/>
            <person name="Peeters S.H."/>
            <person name="Heuer A."/>
            <person name="Rast P."/>
            <person name="Oberbeckmann S."/>
            <person name="Bunk B."/>
            <person name="Jeske O."/>
            <person name="Meyerdierks A."/>
            <person name="Storesund J.E."/>
            <person name="Kallscheuer N."/>
            <person name="Luecker S."/>
            <person name="Lage O.M."/>
            <person name="Pohl T."/>
            <person name="Merkel B.J."/>
            <person name="Hornburger P."/>
            <person name="Mueller R.-W."/>
            <person name="Bruemmer F."/>
            <person name="Labrenz M."/>
            <person name="Spormann A.M."/>
            <person name="Op den Camp H."/>
            <person name="Overmann J."/>
            <person name="Amann R."/>
            <person name="Jetten M.S.M."/>
            <person name="Mascher T."/>
            <person name="Medema M.H."/>
            <person name="Devos D.P."/>
            <person name="Kaster A.-K."/>
            <person name="Ovreas L."/>
            <person name="Rohde M."/>
            <person name="Galperin M.Y."/>
            <person name="Jogler C."/>
        </authorList>
    </citation>
    <scope>NUCLEOTIDE SEQUENCE [LARGE SCALE GENOMIC DNA]</scope>
    <source>
        <strain evidence="5 6">Pan153</strain>
    </source>
</reference>
<dbReference type="InterPro" id="IPR002110">
    <property type="entry name" value="Ankyrin_rpt"/>
</dbReference>
<dbReference type="PROSITE" id="PS50297">
    <property type="entry name" value="ANK_REP_REGION"/>
    <property type="match status" value="1"/>
</dbReference>
<name>A0A518FJL0_9PLAN</name>
<evidence type="ECO:0000256" key="4">
    <source>
        <dbReference type="SAM" id="SignalP"/>
    </source>
</evidence>
<evidence type="ECO:0000256" key="3">
    <source>
        <dbReference type="PROSITE-ProRule" id="PRU00023"/>
    </source>
</evidence>
<proteinExistence type="predicted"/>
<dbReference type="SMART" id="SM00248">
    <property type="entry name" value="ANK"/>
    <property type="match status" value="2"/>
</dbReference>
<organism evidence="5 6">
    <name type="scientific">Gimesia panareensis</name>
    <dbReference type="NCBI Taxonomy" id="2527978"/>
    <lineage>
        <taxon>Bacteria</taxon>
        <taxon>Pseudomonadati</taxon>
        <taxon>Planctomycetota</taxon>
        <taxon>Planctomycetia</taxon>
        <taxon>Planctomycetales</taxon>
        <taxon>Planctomycetaceae</taxon>
        <taxon>Gimesia</taxon>
    </lineage>
</organism>
<accession>A0A518FJL0</accession>
<keyword evidence="1" id="KW-0677">Repeat</keyword>
<dbReference type="PROSITE" id="PS50088">
    <property type="entry name" value="ANK_REPEAT"/>
    <property type="match status" value="1"/>
</dbReference>
<dbReference type="InterPro" id="IPR036770">
    <property type="entry name" value="Ankyrin_rpt-contain_sf"/>
</dbReference>
<dbReference type="GO" id="GO:0004842">
    <property type="term" value="F:ubiquitin-protein transferase activity"/>
    <property type="evidence" value="ECO:0007669"/>
    <property type="project" value="TreeGrafter"/>
</dbReference>
<evidence type="ECO:0000256" key="1">
    <source>
        <dbReference type="ARBA" id="ARBA00022737"/>
    </source>
</evidence>
<evidence type="ECO:0000313" key="5">
    <source>
        <dbReference type="EMBL" id="QDV16460.1"/>
    </source>
</evidence>
<gene>
    <name evidence="5" type="ORF">Pan153_10890</name>
</gene>
<dbReference type="EMBL" id="CP036317">
    <property type="protein sequence ID" value="QDV16460.1"/>
    <property type="molecule type" value="Genomic_DNA"/>
</dbReference>
<dbReference type="PANTHER" id="PTHR24171:SF8">
    <property type="entry name" value="BRCA1-ASSOCIATED RING DOMAIN PROTEIN 1"/>
    <property type="match status" value="1"/>
</dbReference>
<dbReference type="Proteomes" id="UP000320839">
    <property type="component" value="Chromosome"/>
</dbReference>
<evidence type="ECO:0000256" key="2">
    <source>
        <dbReference type="ARBA" id="ARBA00023043"/>
    </source>
</evidence>
<keyword evidence="2 3" id="KW-0040">ANK repeat</keyword>
<dbReference type="InterPro" id="IPR015915">
    <property type="entry name" value="Kelch-typ_b-propeller"/>
</dbReference>